<dbReference type="GO" id="GO:0004788">
    <property type="term" value="F:thiamine diphosphokinase activity"/>
    <property type="evidence" value="ECO:0007669"/>
    <property type="project" value="UniProtKB-UniRule"/>
</dbReference>
<dbReference type="PANTHER" id="PTHR41299">
    <property type="entry name" value="THIAMINE PYROPHOSPHOKINASE"/>
    <property type="match status" value="1"/>
</dbReference>
<dbReference type="GO" id="GO:0005524">
    <property type="term" value="F:ATP binding"/>
    <property type="evidence" value="ECO:0007669"/>
    <property type="project" value="UniProtKB-KW"/>
</dbReference>
<evidence type="ECO:0000313" key="7">
    <source>
        <dbReference type="EMBL" id="PPA72096.1"/>
    </source>
</evidence>
<evidence type="ECO:0000259" key="6">
    <source>
        <dbReference type="SMART" id="SM00983"/>
    </source>
</evidence>
<dbReference type="NCBIfam" id="TIGR01378">
    <property type="entry name" value="thi_PPkinase"/>
    <property type="match status" value="1"/>
</dbReference>
<dbReference type="EC" id="2.7.6.2" evidence="5"/>
<reference evidence="7 8" key="1">
    <citation type="submission" date="2018-02" db="EMBL/GenBank/DDBJ databases">
        <title>Jeotgalibacillus proteolyticum sp. nov. a protease producing bacterium isolated from ocean sediments of Laizhou Bay.</title>
        <authorList>
            <person name="Li Y."/>
        </authorList>
    </citation>
    <scope>NUCLEOTIDE SEQUENCE [LARGE SCALE GENOMIC DNA]</scope>
    <source>
        <strain evidence="7 8">22-7</strain>
    </source>
</reference>
<name>A0A2S5GGI8_9BACL</name>
<dbReference type="Pfam" id="PF04263">
    <property type="entry name" value="TPK_catalytic"/>
    <property type="match status" value="1"/>
</dbReference>
<dbReference type="GO" id="GO:0016301">
    <property type="term" value="F:kinase activity"/>
    <property type="evidence" value="ECO:0007669"/>
    <property type="project" value="UniProtKB-KW"/>
</dbReference>
<dbReference type="GO" id="GO:0030975">
    <property type="term" value="F:thiamine binding"/>
    <property type="evidence" value="ECO:0007669"/>
    <property type="project" value="InterPro"/>
</dbReference>
<evidence type="ECO:0000256" key="2">
    <source>
        <dbReference type="ARBA" id="ARBA00022741"/>
    </source>
</evidence>
<dbReference type="Proteomes" id="UP000239047">
    <property type="component" value="Unassembled WGS sequence"/>
</dbReference>
<keyword evidence="3 7" id="KW-0418">Kinase</keyword>
<proteinExistence type="predicted"/>
<accession>A0A2S5GGI8</accession>
<dbReference type="SMART" id="SM00983">
    <property type="entry name" value="TPK_B1_binding"/>
    <property type="match status" value="1"/>
</dbReference>
<dbReference type="AlphaFoldDB" id="A0A2S5GGI8"/>
<evidence type="ECO:0000256" key="3">
    <source>
        <dbReference type="ARBA" id="ARBA00022777"/>
    </source>
</evidence>
<dbReference type="CDD" id="cd07995">
    <property type="entry name" value="TPK"/>
    <property type="match status" value="1"/>
</dbReference>
<dbReference type="InterPro" id="IPR036371">
    <property type="entry name" value="TPK_B1-bd_sf"/>
</dbReference>
<organism evidence="7 8">
    <name type="scientific">Jeotgalibacillus proteolyticus</name>
    <dbReference type="NCBI Taxonomy" id="2082395"/>
    <lineage>
        <taxon>Bacteria</taxon>
        <taxon>Bacillati</taxon>
        <taxon>Bacillota</taxon>
        <taxon>Bacilli</taxon>
        <taxon>Bacillales</taxon>
        <taxon>Caryophanaceae</taxon>
        <taxon>Jeotgalibacillus</taxon>
    </lineage>
</organism>
<dbReference type="SUPFAM" id="SSF63999">
    <property type="entry name" value="Thiamin pyrophosphokinase, catalytic domain"/>
    <property type="match status" value="1"/>
</dbReference>
<dbReference type="InterPro" id="IPR007371">
    <property type="entry name" value="TPK_catalytic"/>
</dbReference>
<sequence length="215" mass="24371">MIYIVGGAPVRTEWLKSLQQTEKATWIGVDNGALSIIKAELTLDRAFGDFDSVSEKEFELISEKAQYIEKVKAEKNETDLELALFWALKQREPIRLVGATGGRLDHFLGNIQLLTSEETGNHPYEVELQDEQNLLRILKAGEWEIADDPFYTYLSVLPFTPVVEGLTLKGVKYPLTDHYLKIGTTLTISNEIIEPFASISFRFGIIMMVRSKDKE</sequence>
<dbReference type="Pfam" id="PF04265">
    <property type="entry name" value="TPK_B1_binding"/>
    <property type="match status" value="1"/>
</dbReference>
<dbReference type="Gene3D" id="3.40.50.10240">
    <property type="entry name" value="Thiamin pyrophosphokinase, catalytic domain"/>
    <property type="match status" value="1"/>
</dbReference>
<feature type="domain" description="Thiamin pyrophosphokinase thiamin-binding" evidence="6">
    <location>
        <begin position="141"/>
        <end position="207"/>
    </location>
</feature>
<dbReference type="InterPro" id="IPR007373">
    <property type="entry name" value="Thiamin_PyroPKinase_B1-bd"/>
</dbReference>
<evidence type="ECO:0000313" key="8">
    <source>
        <dbReference type="Proteomes" id="UP000239047"/>
    </source>
</evidence>
<evidence type="ECO:0000256" key="5">
    <source>
        <dbReference type="NCBIfam" id="TIGR01378"/>
    </source>
</evidence>
<keyword evidence="2" id="KW-0547">Nucleotide-binding</keyword>
<dbReference type="OrthoDB" id="9804377at2"/>
<dbReference type="InterPro" id="IPR036759">
    <property type="entry name" value="TPK_catalytic_sf"/>
</dbReference>
<dbReference type="SUPFAM" id="SSF63862">
    <property type="entry name" value="Thiamin pyrophosphokinase, substrate-binding domain"/>
    <property type="match status" value="1"/>
</dbReference>
<dbReference type="RefSeq" id="WP_104056039.1">
    <property type="nucleotide sequence ID" value="NZ_PREZ01000001.1"/>
</dbReference>
<dbReference type="EMBL" id="PREZ01000001">
    <property type="protein sequence ID" value="PPA72096.1"/>
    <property type="molecule type" value="Genomic_DNA"/>
</dbReference>
<keyword evidence="4" id="KW-0067">ATP-binding</keyword>
<dbReference type="InterPro" id="IPR053149">
    <property type="entry name" value="TPK"/>
</dbReference>
<dbReference type="GO" id="GO:0006772">
    <property type="term" value="P:thiamine metabolic process"/>
    <property type="evidence" value="ECO:0007669"/>
    <property type="project" value="UniProtKB-UniRule"/>
</dbReference>
<evidence type="ECO:0000256" key="4">
    <source>
        <dbReference type="ARBA" id="ARBA00022840"/>
    </source>
</evidence>
<dbReference type="PANTHER" id="PTHR41299:SF1">
    <property type="entry name" value="THIAMINE PYROPHOSPHOKINASE"/>
    <property type="match status" value="1"/>
</dbReference>
<dbReference type="GO" id="GO:0009229">
    <property type="term" value="P:thiamine diphosphate biosynthetic process"/>
    <property type="evidence" value="ECO:0007669"/>
    <property type="project" value="InterPro"/>
</dbReference>
<comment type="caution">
    <text evidence="7">The sequence shown here is derived from an EMBL/GenBank/DDBJ whole genome shotgun (WGS) entry which is preliminary data.</text>
</comment>
<dbReference type="InterPro" id="IPR006282">
    <property type="entry name" value="Thi_PPkinase"/>
</dbReference>
<evidence type="ECO:0000256" key="1">
    <source>
        <dbReference type="ARBA" id="ARBA00022679"/>
    </source>
</evidence>
<protein>
    <recommendedName>
        <fullName evidence="5">Thiamine diphosphokinase</fullName>
        <ecNumber evidence="5">2.7.6.2</ecNumber>
    </recommendedName>
</protein>
<keyword evidence="1" id="KW-0808">Transferase</keyword>
<gene>
    <name evidence="7" type="ORF">C4B60_01570</name>
</gene>
<keyword evidence="8" id="KW-1185">Reference proteome</keyword>